<name>A0A382NFW2_9ZZZZ</name>
<feature type="region of interest" description="Disordered" evidence="1">
    <location>
        <begin position="1"/>
        <end position="39"/>
    </location>
</feature>
<accession>A0A382NFW2</accession>
<protein>
    <submittedName>
        <fullName evidence="2">Uncharacterized protein</fullName>
    </submittedName>
</protein>
<feature type="compositionally biased region" description="Basic and acidic residues" evidence="1">
    <location>
        <begin position="1"/>
        <end position="18"/>
    </location>
</feature>
<dbReference type="EMBL" id="UINC01099674">
    <property type="protein sequence ID" value="SVC59127.1"/>
    <property type="molecule type" value="Genomic_DNA"/>
</dbReference>
<reference evidence="2" key="1">
    <citation type="submission" date="2018-05" db="EMBL/GenBank/DDBJ databases">
        <authorList>
            <person name="Lanie J.A."/>
            <person name="Ng W.-L."/>
            <person name="Kazmierczak K.M."/>
            <person name="Andrzejewski T.M."/>
            <person name="Davidsen T.M."/>
            <person name="Wayne K.J."/>
            <person name="Tettelin H."/>
            <person name="Glass J.I."/>
            <person name="Rusch D."/>
            <person name="Podicherti R."/>
            <person name="Tsui H.-C.T."/>
            <person name="Winkler M.E."/>
        </authorList>
    </citation>
    <scope>NUCLEOTIDE SEQUENCE</scope>
</reference>
<dbReference type="AlphaFoldDB" id="A0A382NFW2"/>
<organism evidence="2">
    <name type="scientific">marine metagenome</name>
    <dbReference type="NCBI Taxonomy" id="408172"/>
    <lineage>
        <taxon>unclassified sequences</taxon>
        <taxon>metagenomes</taxon>
        <taxon>ecological metagenomes</taxon>
    </lineage>
</organism>
<evidence type="ECO:0000313" key="2">
    <source>
        <dbReference type="EMBL" id="SVC59127.1"/>
    </source>
</evidence>
<gene>
    <name evidence="2" type="ORF">METZ01_LOCUS311981</name>
</gene>
<sequence>MSKDDKADLRERAPREKTSGASELPRPTDLRVGKKSQLLTPQEPLYGGFYLLPR</sequence>
<proteinExistence type="predicted"/>
<evidence type="ECO:0000256" key="1">
    <source>
        <dbReference type="SAM" id="MobiDB-lite"/>
    </source>
</evidence>